<dbReference type="Gene3D" id="3.90.1200.10">
    <property type="match status" value="1"/>
</dbReference>
<evidence type="ECO:0000313" key="4">
    <source>
        <dbReference type="EMBL" id="KAJ3552617.1"/>
    </source>
</evidence>
<evidence type="ECO:0000256" key="2">
    <source>
        <dbReference type="ARBA" id="ARBA00048655"/>
    </source>
</evidence>
<dbReference type="Pfam" id="PF03881">
    <property type="entry name" value="Fructosamin_kin"/>
    <property type="match status" value="1"/>
</dbReference>
<dbReference type="FunFam" id="3.90.1200.10:FF:000018">
    <property type="entry name" value="Fructosamine-3-kinase, putative"/>
    <property type="match status" value="1"/>
</dbReference>
<evidence type="ECO:0000313" key="5">
    <source>
        <dbReference type="Proteomes" id="UP001148614"/>
    </source>
</evidence>
<comment type="similarity">
    <text evidence="3">Belongs to the fructosamine kinase family.</text>
</comment>
<keyword evidence="3" id="KW-0418">Kinase</keyword>
<dbReference type="PANTHER" id="PTHR12149:SF8">
    <property type="entry name" value="PROTEIN-RIBULOSAMINE 3-KINASE"/>
    <property type="match status" value="1"/>
</dbReference>
<dbReference type="SUPFAM" id="SSF56112">
    <property type="entry name" value="Protein kinase-like (PK-like)"/>
    <property type="match status" value="1"/>
</dbReference>
<accession>A0A9W8N3H9</accession>
<dbReference type="InterPro" id="IPR011009">
    <property type="entry name" value="Kinase-like_dom_sf"/>
</dbReference>
<dbReference type="InterPro" id="IPR016477">
    <property type="entry name" value="Fructo-/Ketosamine-3-kinase"/>
</dbReference>
<keyword evidence="3" id="KW-0808">Transferase</keyword>
<proteinExistence type="inferred from homology"/>
<protein>
    <recommendedName>
        <fullName evidence="1">protein-ribulosamine 3-kinase</fullName>
        <ecNumber evidence="1">2.7.1.172</ecNumber>
    </recommendedName>
</protein>
<dbReference type="GO" id="GO:0102193">
    <property type="term" value="F:protein-ribulosamine 3-kinase activity"/>
    <property type="evidence" value="ECO:0007669"/>
    <property type="project" value="UniProtKB-EC"/>
</dbReference>
<keyword evidence="5" id="KW-1185">Reference proteome</keyword>
<sequence length="331" mass="36031">MPSNVDPAIIEALGLDPNATKITSHGGSGFASTFKLSSTVDGKDINYFVKTGTGEDAALMFRALLVLTRATGEHESLNAISKVVPGFCPRSYAHGPFKDTHNKYFMATDFLDLNSSAPGGSGETLARKLARLHTTPAPVPEGFDKPMYGFPVTTCCGSSPQNNGWESSWANLYANNRLRTILSHGVRNNGADAELSKAVEKIADVVVPRLLGDDQLKGVQPVVIHGDLWSGNHGRGRIAGKGGVEEVVFDPSCVYGHSEYELGIMKMFGGFGSAFWKEYESLVPKAEPKEEWEDRVALYELYHHLNHWSLFGGGYRSGAMSIMKKLHSKYT</sequence>
<comment type="caution">
    <text evidence="4">The sequence shown here is derived from an EMBL/GenBank/DDBJ whole genome shotgun (WGS) entry which is preliminary data.</text>
</comment>
<comment type="catalytic activity">
    <reaction evidence="2">
        <text>N(6)-D-ribulosyl-L-lysyl-[protein] + ATP = N(6)-(3-O-phospho-D-ribulosyl)-L-lysyl-[protein] + ADP + H(+)</text>
        <dbReference type="Rhea" id="RHEA:48432"/>
        <dbReference type="Rhea" id="RHEA-COMP:12103"/>
        <dbReference type="Rhea" id="RHEA-COMP:12104"/>
        <dbReference type="ChEBI" id="CHEBI:15378"/>
        <dbReference type="ChEBI" id="CHEBI:30616"/>
        <dbReference type="ChEBI" id="CHEBI:90418"/>
        <dbReference type="ChEBI" id="CHEBI:90420"/>
        <dbReference type="ChEBI" id="CHEBI:456216"/>
        <dbReference type="EC" id="2.7.1.172"/>
    </reaction>
    <physiologicalReaction direction="left-to-right" evidence="2">
        <dbReference type="Rhea" id="RHEA:48433"/>
    </physiologicalReaction>
</comment>
<evidence type="ECO:0000256" key="3">
    <source>
        <dbReference type="PIRNR" id="PIRNR006221"/>
    </source>
</evidence>
<dbReference type="VEuPathDB" id="FungiDB:F4678DRAFT_30599"/>
<name>A0A9W8N3H9_9PEZI</name>
<organism evidence="4 5">
    <name type="scientific">Xylaria arbuscula</name>
    <dbReference type="NCBI Taxonomy" id="114810"/>
    <lineage>
        <taxon>Eukaryota</taxon>
        <taxon>Fungi</taxon>
        <taxon>Dikarya</taxon>
        <taxon>Ascomycota</taxon>
        <taxon>Pezizomycotina</taxon>
        <taxon>Sordariomycetes</taxon>
        <taxon>Xylariomycetidae</taxon>
        <taxon>Xylariales</taxon>
        <taxon>Xylariaceae</taxon>
        <taxon>Xylaria</taxon>
    </lineage>
</organism>
<evidence type="ECO:0000256" key="1">
    <source>
        <dbReference type="ARBA" id="ARBA00011961"/>
    </source>
</evidence>
<dbReference type="PIRSF" id="PIRSF006221">
    <property type="entry name" value="Ketosamine-3-kinase"/>
    <property type="match status" value="1"/>
</dbReference>
<reference evidence="4" key="1">
    <citation type="submission" date="2022-07" db="EMBL/GenBank/DDBJ databases">
        <title>Genome Sequence of Xylaria arbuscula.</title>
        <authorList>
            <person name="Buettner E."/>
        </authorList>
    </citation>
    <scope>NUCLEOTIDE SEQUENCE</scope>
    <source>
        <strain evidence="4">VT107</strain>
    </source>
</reference>
<dbReference type="Proteomes" id="UP001148614">
    <property type="component" value="Unassembled WGS sequence"/>
</dbReference>
<dbReference type="PANTHER" id="PTHR12149">
    <property type="entry name" value="FRUCTOSAMINE 3 KINASE-RELATED PROTEIN"/>
    <property type="match status" value="1"/>
</dbReference>
<dbReference type="GO" id="GO:0016301">
    <property type="term" value="F:kinase activity"/>
    <property type="evidence" value="ECO:0007669"/>
    <property type="project" value="UniProtKB-UniRule"/>
</dbReference>
<gene>
    <name evidence="4" type="ORF">NPX13_g11070</name>
</gene>
<dbReference type="EC" id="2.7.1.172" evidence="1"/>
<dbReference type="AlphaFoldDB" id="A0A9W8N3H9"/>
<dbReference type="EMBL" id="JANPWZ010003445">
    <property type="protein sequence ID" value="KAJ3552617.1"/>
    <property type="molecule type" value="Genomic_DNA"/>
</dbReference>